<organism evidence="2 3">
    <name type="scientific">Imshaugia aleurites</name>
    <dbReference type="NCBI Taxonomy" id="172621"/>
    <lineage>
        <taxon>Eukaryota</taxon>
        <taxon>Fungi</taxon>
        <taxon>Dikarya</taxon>
        <taxon>Ascomycota</taxon>
        <taxon>Pezizomycotina</taxon>
        <taxon>Lecanoromycetes</taxon>
        <taxon>OSLEUM clade</taxon>
        <taxon>Lecanoromycetidae</taxon>
        <taxon>Lecanorales</taxon>
        <taxon>Lecanorineae</taxon>
        <taxon>Parmeliaceae</taxon>
        <taxon>Imshaugia</taxon>
    </lineage>
</organism>
<accession>A0A8H3IU55</accession>
<comment type="caution">
    <text evidence="2">The sequence shown here is derived from an EMBL/GenBank/DDBJ whole genome shotgun (WGS) entry which is preliminary data.</text>
</comment>
<name>A0A8H3IU55_9LECA</name>
<gene>
    <name evidence="2" type="ORF">IMSHALPRED_007351</name>
</gene>
<keyword evidence="1" id="KW-0732">Signal</keyword>
<feature type="chain" id="PRO_5034937672" evidence="1">
    <location>
        <begin position="19"/>
        <end position="323"/>
    </location>
</feature>
<dbReference type="OrthoDB" id="1001765at2759"/>
<dbReference type="EMBL" id="CAJPDT010000048">
    <property type="protein sequence ID" value="CAF9927995.1"/>
    <property type="molecule type" value="Genomic_DNA"/>
</dbReference>
<keyword evidence="3" id="KW-1185">Reference proteome</keyword>
<dbReference type="AlphaFoldDB" id="A0A8H3IU55"/>
<dbReference type="Proteomes" id="UP000664534">
    <property type="component" value="Unassembled WGS sequence"/>
</dbReference>
<evidence type="ECO:0000313" key="2">
    <source>
        <dbReference type="EMBL" id="CAF9927995.1"/>
    </source>
</evidence>
<sequence length="323" mass="33713">MHRSTILPISLLLASSSALVLPRQAQSVATTAGGAPPNGTAPLNISPSAIADFSGVNFLENMESAFFLEGLQNLTKWNTKHQHDHAIDVVTRVQAQELIHVQTAENILKANNAPTFAPCRYTFPVSNSDEFFALANIITTVGIGAVINVVSGLAVTDPTIVQGPASILAIEARHDAFFRHHSVSDIPNPAPFDTRISSTYALNLAAPFIVKDSCAAPSFPVIPALKAQVTGKTTGSSGAITFSFDATAVSEEDLSKALYIGWVNQANKVNYQPATVDAGVVKSTIPEGMAGIAFAALTAQNAAEDVNALTGVTIAGPAPVQIS</sequence>
<dbReference type="Pfam" id="PF13668">
    <property type="entry name" value="Ferritin_2"/>
    <property type="match status" value="1"/>
</dbReference>
<reference evidence="2" key="1">
    <citation type="submission" date="2021-03" db="EMBL/GenBank/DDBJ databases">
        <authorList>
            <person name="Tagirdzhanova G."/>
        </authorList>
    </citation>
    <scope>NUCLEOTIDE SEQUENCE</scope>
</reference>
<evidence type="ECO:0000256" key="1">
    <source>
        <dbReference type="SAM" id="SignalP"/>
    </source>
</evidence>
<proteinExistence type="predicted"/>
<protein>
    <submittedName>
        <fullName evidence="2">Uncharacterized protein</fullName>
    </submittedName>
</protein>
<evidence type="ECO:0000313" key="3">
    <source>
        <dbReference type="Proteomes" id="UP000664534"/>
    </source>
</evidence>
<feature type="signal peptide" evidence="1">
    <location>
        <begin position="1"/>
        <end position="18"/>
    </location>
</feature>